<organism evidence="1 2">
    <name type="scientific">Paramecium tetraurelia</name>
    <dbReference type="NCBI Taxonomy" id="5888"/>
    <lineage>
        <taxon>Eukaryota</taxon>
        <taxon>Sar</taxon>
        <taxon>Alveolata</taxon>
        <taxon>Ciliophora</taxon>
        <taxon>Intramacronucleata</taxon>
        <taxon>Oligohymenophorea</taxon>
        <taxon>Peniculida</taxon>
        <taxon>Parameciidae</taxon>
        <taxon>Paramecium</taxon>
    </lineage>
</organism>
<dbReference type="Proteomes" id="UP000000600">
    <property type="component" value="Unassembled WGS sequence"/>
</dbReference>
<reference evidence="1 2" key="1">
    <citation type="journal article" date="2006" name="Nature">
        <title>Global trends of whole-genome duplications revealed by the ciliate Paramecium tetraurelia.</title>
        <authorList>
            <consortium name="Genoscope"/>
            <person name="Aury J.-M."/>
            <person name="Jaillon O."/>
            <person name="Duret L."/>
            <person name="Noel B."/>
            <person name="Jubin C."/>
            <person name="Porcel B.M."/>
            <person name="Segurens B."/>
            <person name="Daubin V."/>
            <person name="Anthouard V."/>
            <person name="Aiach N."/>
            <person name="Arnaiz O."/>
            <person name="Billaut A."/>
            <person name="Beisson J."/>
            <person name="Blanc I."/>
            <person name="Bouhouche K."/>
            <person name="Camara F."/>
            <person name="Duharcourt S."/>
            <person name="Guigo R."/>
            <person name="Gogendeau D."/>
            <person name="Katinka M."/>
            <person name="Keller A.-M."/>
            <person name="Kissmehl R."/>
            <person name="Klotz C."/>
            <person name="Koll F."/>
            <person name="Le Moue A."/>
            <person name="Lepere C."/>
            <person name="Malinsky S."/>
            <person name="Nowacki M."/>
            <person name="Nowak J.K."/>
            <person name="Plattner H."/>
            <person name="Poulain J."/>
            <person name="Ruiz F."/>
            <person name="Serrano V."/>
            <person name="Zagulski M."/>
            <person name="Dessen P."/>
            <person name="Betermier M."/>
            <person name="Weissenbach J."/>
            <person name="Scarpelli C."/>
            <person name="Schachter V."/>
            <person name="Sperling L."/>
            <person name="Meyer E."/>
            <person name="Cohen J."/>
            <person name="Wincker P."/>
        </authorList>
    </citation>
    <scope>NUCLEOTIDE SEQUENCE [LARGE SCALE GENOMIC DNA]</scope>
    <source>
        <strain evidence="1 2">Stock d4-2</strain>
    </source>
</reference>
<protein>
    <submittedName>
        <fullName evidence="1">Uncharacterized protein</fullName>
    </submittedName>
</protein>
<evidence type="ECO:0000313" key="1">
    <source>
        <dbReference type="EMBL" id="CAK61520.1"/>
    </source>
</evidence>
<dbReference type="KEGG" id="ptm:GSPATT00031752001"/>
<dbReference type="InParanoid" id="A0BSK3"/>
<proteinExistence type="predicted"/>
<dbReference type="GeneID" id="5014702"/>
<dbReference type="RefSeq" id="XP_001428918.1">
    <property type="nucleotide sequence ID" value="XM_001428881.1"/>
</dbReference>
<accession>A0BSK3</accession>
<keyword evidence="2" id="KW-1185">Reference proteome</keyword>
<dbReference type="EMBL" id="CT868014">
    <property type="protein sequence ID" value="CAK61520.1"/>
    <property type="molecule type" value="Genomic_DNA"/>
</dbReference>
<sequence length="120" mass="14571">MKFICLTLKEIFQRNQIQIRSPLLIRQLEKFMVNCTMFRNFLKQEGTLHLQIKCFWLIMWIEVFIVLKLLHCFPSIRVTMIRGNDETRASILEIDEQDNRYFNIFSESPENMKKIWEPKA</sequence>
<evidence type="ECO:0000313" key="2">
    <source>
        <dbReference type="Proteomes" id="UP000000600"/>
    </source>
</evidence>
<gene>
    <name evidence="1" type="ORF">GSPATT00031752001</name>
</gene>
<dbReference type="HOGENOM" id="CLU_2054227_0_0_1"/>
<dbReference type="AlphaFoldDB" id="A0BSK3"/>
<name>A0BSK3_PARTE</name>